<accession>A0A1Y5TIX3</accession>
<dbReference type="Gene3D" id="1.10.10.10">
    <property type="entry name" value="Winged helix-like DNA-binding domain superfamily/Winged helix DNA-binding domain"/>
    <property type="match status" value="1"/>
</dbReference>
<dbReference type="SMART" id="SM00347">
    <property type="entry name" value="HTH_MARR"/>
    <property type="match status" value="1"/>
</dbReference>
<reference evidence="2 3" key="1">
    <citation type="submission" date="2017-03" db="EMBL/GenBank/DDBJ databases">
        <authorList>
            <person name="Afonso C.L."/>
            <person name="Miller P.J."/>
            <person name="Scott M.A."/>
            <person name="Spackman E."/>
            <person name="Goraichik I."/>
            <person name="Dimitrov K.M."/>
            <person name="Suarez D.L."/>
            <person name="Swayne D.E."/>
        </authorList>
    </citation>
    <scope>NUCLEOTIDE SEQUENCE [LARGE SCALE GENOMIC DNA]</scope>
    <source>
        <strain evidence="2 3">CECT 8287</strain>
    </source>
</reference>
<protein>
    <submittedName>
        <fullName evidence="2">MarR family protein</fullName>
    </submittedName>
</protein>
<gene>
    <name evidence="2" type="ORF">PEL8287_03588</name>
</gene>
<keyword evidence="3" id="KW-1185">Reference proteome</keyword>
<evidence type="ECO:0000313" key="3">
    <source>
        <dbReference type="Proteomes" id="UP000193827"/>
    </source>
</evidence>
<organism evidence="2 3">
    <name type="scientific">Roseovarius litorisediminis</name>
    <dbReference type="NCBI Taxonomy" id="1312363"/>
    <lineage>
        <taxon>Bacteria</taxon>
        <taxon>Pseudomonadati</taxon>
        <taxon>Pseudomonadota</taxon>
        <taxon>Alphaproteobacteria</taxon>
        <taxon>Rhodobacterales</taxon>
        <taxon>Roseobacteraceae</taxon>
        <taxon>Roseovarius</taxon>
    </lineage>
</organism>
<dbReference type="OrthoDB" id="5511415at2"/>
<dbReference type="SUPFAM" id="SSF46785">
    <property type="entry name" value="Winged helix' DNA-binding domain"/>
    <property type="match status" value="1"/>
</dbReference>
<dbReference type="GO" id="GO:0003700">
    <property type="term" value="F:DNA-binding transcription factor activity"/>
    <property type="evidence" value="ECO:0007669"/>
    <property type="project" value="InterPro"/>
</dbReference>
<dbReference type="RefSeq" id="WP_085893791.1">
    <property type="nucleotide sequence ID" value="NZ_FWFL01000012.1"/>
</dbReference>
<feature type="domain" description="HTH marR-type" evidence="1">
    <location>
        <begin position="27"/>
        <end position="127"/>
    </location>
</feature>
<dbReference type="InterPro" id="IPR000835">
    <property type="entry name" value="HTH_MarR-typ"/>
</dbReference>
<evidence type="ECO:0000313" key="2">
    <source>
        <dbReference type="EMBL" id="SLN65165.1"/>
    </source>
</evidence>
<name>A0A1Y5TIX3_9RHOB</name>
<dbReference type="InterPro" id="IPR036390">
    <property type="entry name" value="WH_DNA-bd_sf"/>
</dbReference>
<dbReference type="EMBL" id="FWFL01000012">
    <property type="protein sequence ID" value="SLN65165.1"/>
    <property type="molecule type" value="Genomic_DNA"/>
</dbReference>
<sequence length="150" mass="16428">MSKTHTLYDFIWMTRPLVTQLEEAVARGLAGTGLSVRMRAVLEILARDGSQPVPALAQTLQIKRQYVQVMVNEVIADGLAEKRPNPRHSTSPLIVLTKAGGDLIQDVMTQEMAAVERIADRLSASDVDTALSVAQHVLSGLRQINDGREK</sequence>
<dbReference type="AlphaFoldDB" id="A0A1Y5TIX3"/>
<dbReference type="Proteomes" id="UP000193827">
    <property type="component" value="Unassembled WGS sequence"/>
</dbReference>
<dbReference type="InterPro" id="IPR036388">
    <property type="entry name" value="WH-like_DNA-bd_sf"/>
</dbReference>
<proteinExistence type="predicted"/>
<evidence type="ECO:0000259" key="1">
    <source>
        <dbReference type="SMART" id="SM00347"/>
    </source>
</evidence>